<dbReference type="OrthoDB" id="63123at2"/>
<evidence type="ECO:0000256" key="1">
    <source>
        <dbReference type="ARBA" id="ARBA00009437"/>
    </source>
</evidence>
<dbReference type="Gene3D" id="1.10.10.10">
    <property type="entry name" value="Winged helix-like DNA-binding domain superfamily/Winged helix DNA-binding domain"/>
    <property type="match status" value="1"/>
</dbReference>
<dbReference type="PANTHER" id="PTHR30419">
    <property type="entry name" value="HTH-TYPE TRANSCRIPTIONAL REGULATOR YBHD"/>
    <property type="match status" value="1"/>
</dbReference>
<dbReference type="InterPro" id="IPR036388">
    <property type="entry name" value="WH-like_DNA-bd_sf"/>
</dbReference>
<evidence type="ECO:0000313" key="7">
    <source>
        <dbReference type="Proteomes" id="UP000298180"/>
    </source>
</evidence>
<keyword evidence="4" id="KW-0804">Transcription</keyword>
<dbReference type="InterPro" id="IPR005119">
    <property type="entry name" value="LysR_subst-bd"/>
</dbReference>
<evidence type="ECO:0000256" key="3">
    <source>
        <dbReference type="ARBA" id="ARBA00023125"/>
    </source>
</evidence>
<dbReference type="Proteomes" id="UP000298180">
    <property type="component" value="Unassembled WGS sequence"/>
</dbReference>
<keyword evidence="7" id="KW-1185">Reference proteome</keyword>
<dbReference type="InterPro" id="IPR050950">
    <property type="entry name" value="HTH-type_LysR_regulators"/>
</dbReference>
<dbReference type="GO" id="GO:0003700">
    <property type="term" value="F:DNA-binding transcription factor activity"/>
    <property type="evidence" value="ECO:0007669"/>
    <property type="project" value="InterPro"/>
</dbReference>
<dbReference type="GO" id="GO:0003677">
    <property type="term" value="F:DNA binding"/>
    <property type="evidence" value="ECO:0007669"/>
    <property type="project" value="UniProtKB-KW"/>
</dbReference>
<dbReference type="EMBL" id="SMLM01000002">
    <property type="protein sequence ID" value="TFZ02974.1"/>
    <property type="molecule type" value="Genomic_DNA"/>
</dbReference>
<proteinExistence type="inferred from homology"/>
<gene>
    <name evidence="6" type="ORF">EZ313_17275</name>
</gene>
<name>A0A4Z0BWV3_9BURK</name>
<protein>
    <submittedName>
        <fullName evidence="6">LysR family transcriptional regulator</fullName>
    </submittedName>
</protein>
<dbReference type="AlphaFoldDB" id="A0A4Z0BWV3"/>
<dbReference type="Gene3D" id="3.40.190.290">
    <property type="match status" value="1"/>
</dbReference>
<keyword evidence="2" id="KW-0805">Transcription regulation</keyword>
<accession>A0A4Z0BWV3</accession>
<evidence type="ECO:0000259" key="5">
    <source>
        <dbReference type="PROSITE" id="PS50931"/>
    </source>
</evidence>
<evidence type="ECO:0000313" key="6">
    <source>
        <dbReference type="EMBL" id="TFZ02974.1"/>
    </source>
</evidence>
<sequence>MMPSLLPPGTSRVDRSRIVPTNVRTWIRKLDLMTLRLFASITEERNIGRAAVRESIAPSAVTKRIQQLEDTLGFRLMYRDPKGTRLTAAGAIVDSHVKRILAAVDDLHHELGDFVEGVQGHVRLWANASALVEYLAEDLGTFSRNFPSVTLDIDEGNSTEVEHAVSSGIADVGICAPPLAPSPKLSIQPYRTDRLVAVVSVLHPLANAEKLTFLELLGTDLIGGGAKSGTTRQLEHAAAQLNMKYQPKYRVASGEAARSLVRAGLGVSIQPSGMVWPYEDAERVRSVPIVDKWAERDLCILTLAAGPHSVALTALTTFLTETRNS</sequence>
<dbReference type="InterPro" id="IPR036390">
    <property type="entry name" value="WH_DNA-bd_sf"/>
</dbReference>
<reference evidence="6 7" key="1">
    <citation type="submission" date="2019-03" db="EMBL/GenBank/DDBJ databases">
        <title>Ramlibacter henchirensis DSM 14656, whole genome shotgun sequence.</title>
        <authorList>
            <person name="Zhang X."/>
            <person name="Feng G."/>
            <person name="Zhu H."/>
        </authorList>
    </citation>
    <scope>NUCLEOTIDE SEQUENCE [LARGE SCALE GENOMIC DNA]</scope>
    <source>
        <strain evidence="6 7">DSM 14656</strain>
    </source>
</reference>
<dbReference type="Pfam" id="PF03466">
    <property type="entry name" value="LysR_substrate"/>
    <property type="match status" value="1"/>
</dbReference>
<keyword evidence="3" id="KW-0238">DNA-binding</keyword>
<dbReference type="SUPFAM" id="SSF53850">
    <property type="entry name" value="Periplasmic binding protein-like II"/>
    <property type="match status" value="1"/>
</dbReference>
<organism evidence="6 7">
    <name type="scientific">Ramlibacter henchirensis</name>
    <dbReference type="NCBI Taxonomy" id="204072"/>
    <lineage>
        <taxon>Bacteria</taxon>
        <taxon>Pseudomonadati</taxon>
        <taxon>Pseudomonadota</taxon>
        <taxon>Betaproteobacteria</taxon>
        <taxon>Burkholderiales</taxon>
        <taxon>Comamonadaceae</taxon>
        <taxon>Ramlibacter</taxon>
    </lineage>
</organism>
<evidence type="ECO:0000256" key="4">
    <source>
        <dbReference type="ARBA" id="ARBA00023163"/>
    </source>
</evidence>
<dbReference type="Pfam" id="PF00126">
    <property type="entry name" value="HTH_1"/>
    <property type="match status" value="1"/>
</dbReference>
<comment type="caution">
    <text evidence="6">The sequence shown here is derived from an EMBL/GenBank/DDBJ whole genome shotgun (WGS) entry which is preliminary data.</text>
</comment>
<comment type="similarity">
    <text evidence="1">Belongs to the LysR transcriptional regulatory family.</text>
</comment>
<dbReference type="PANTHER" id="PTHR30419:SF2">
    <property type="entry name" value="LYSR FAMILY TRANSCRIPTIONAL REGULATOR"/>
    <property type="match status" value="1"/>
</dbReference>
<dbReference type="GO" id="GO:0005829">
    <property type="term" value="C:cytosol"/>
    <property type="evidence" value="ECO:0007669"/>
    <property type="project" value="TreeGrafter"/>
</dbReference>
<evidence type="ECO:0000256" key="2">
    <source>
        <dbReference type="ARBA" id="ARBA00023015"/>
    </source>
</evidence>
<dbReference type="InterPro" id="IPR000847">
    <property type="entry name" value="LysR_HTH_N"/>
</dbReference>
<dbReference type="SUPFAM" id="SSF46785">
    <property type="entry name" value="Winged helix' DNA-binding domain"/>
    <property type="match status" value="1"/>
</dbReference>
<feature type="domain" description="HTH lysR-type" evidence="5">
    <location>
        <begin position="30"/>
        <end position="87"/>
    </location>
</feature>
<dbReference type="PROSITE" id="PS50931">
    <property type="entry name" value="HTH_LYSR"/>
    <property type="match status" value="1"/>
</dbReference>